<sequence length="200" mass="22855">MDILLESMSKPVIALMKGVVFRENDERLWQQLEDGQSALRDYVQVLGLELIVDASEGYAWLKTREPLEGEEPLPRLVGRRKLSYPVSLIIALLRKKLAENDSSGEETRLILSVEEITDMVKVFFPAGGNEARLVDRINSHLNKIADLGFIRRLKGRNDKIEVIRILKAFVDAQWLHDFDERLNQYRETIGAGSNDQGHEN</sequence>
<dbReference type="KEGG" id="dat:HRM2_04070"/>
<evidence type="ECO:0000313" key="2">
    <source>
        <dbReference type="Proteomes" id="UP000000442"/>
    </source>
</evidence>
<dbReference type="eggNOG" id="ENOG5031GHU">
    <property type="taxonomic scope" value="Bacteria"/>
</dbReference>
<protein>
    <recommendedName>
        <fullName evidence="3">DUF4194 domain-containing protein</fullName>
    </recommendedName>
</protein>
<organism evidence="1 2">
    <name type="scientific">Desulforapulum autotrophicum (strain ATCC 43914 / DSM 3382 / VKM B-1955 / HRM2)</name>
    <name type="common">Desulfobacterium autotrophicum</name>
    <dbReference type="NCBI Taxonomy" id="177437"/>
    <lineage>
        <taxon>Bacteria</taxon>
        <taxon>Pseudomonadati</taxon>
        <taxon>Thermodesulfobacteriota</taxon>
        <taxon>Desulfobacteria</taxon>
        <taxon>Desulfobacterales</taxon>
        <taxon>Desulfobacteraceae</taxon>
        <taxon>Desulforapulum</taxon>
    </lineage>
</organism>
<name>C0QGQ0_DESAH</name>
<dbReference type="RefSeq" id="WP_012662774.1">
    <property type="nucleotide sequence ID" value="NC_012108.1"/>
</dbReference>
<dbReference type="HOGENOM" id="CLU_114545_1_0_7"/>
<accession>C0QGQ0</accession>
<dbReference type="InterPro" id="IPR025449">
    <property type="entry name" value="JetB"/>
</dbReference>
<evidence type="ECO:0008006" key="3">
    <source>
        <dbReference type="Google" id="ProtNLM"/>
    </source>
</evidence>
<dbReference type="Pfam" id="PF13835">
    <property type="entry name" value="DUF4194"/>
    <property type="match status" value="1"/>
</dbReference>
<dbReference type="STRING" id="177437.HRM2_04070"/>
<dbReference type="OrthoDB" id="5295172at2"/>
<proteinExistence type="predicted"/>
<evidence type="ECO:0000313" key="1">
    <source>
        <dbReference type="EMBL" id="ACN13525.1"/>
    </source>
</evidence>
<keyword evidence="2" id="KW-1185">Reference proteome</keyword>
<gene>
    <name evidence="1" type="ordered locus">HRM2_04070</name>
</gene>
<reference evidence="1 2" key="1">
    <citation type="journal article" date="2009" name="Environ. Microbiol.">
        <title>Genome sequence of Desulfobacterium autotrophicum HRM2, a marine sulfate reducer oxidizing organic carbon completely to carbon dioxide.</title>
        <authorList>
            <person name="Strittmatter A.W."/>
            <person name="Liesegang H."/>
            <person name="Rabus R."/>
            <person name="Decker I."/>
            <person name="Amann J."/>
            <person name="Andres S."/>
            <person name="Henne A."/>
            <person name="Fricke W.F."/>
            <person name="Martinez-Arias R."/>
            <person name="Bartels D."/>
            <person name="Goesmann A."/>
            <person name="Krause L."/>
            <person name="Puehler A."/>
            <person name="Klenk H.P."/>
            <person name="Richter M."/>
            <person name="Schuler M."/>
            <person name="Gloeckner F.O."/>
            <person name="Meyerdierks A."/>
            <person name="Gottschalk G."/>
            <person name="Amann R."/>
        </authorList>
    </citation>
    <scope>NUCLEOTIDE SEQUENCE [LARGE SCALE GENOMIC DNA]</scope>
    <source>
        <strain evidence="2">ATCC 43914 / DSM 3382 / HRM2</strain>
    </source>
</reference>
<dbReference type="Proteomes" id="UP000000442">
    <property type="component" value="Chromosome"/>
</dbReference>
<dbReference type="AlphaFoldDB" id="C0QGQ0"/>
<dbReference type="EMBL" id="CP001087">
    <property type="protein sequence ID" value="ACN13525.1"/>
    <property type="molecule type" value="Genomic_DNA"/>
</dbReference>